<dbReference type="InterPro" id="IPR015720">
    <property type="entry name" value="Emp24-like"/>
</dbReference>
<comment type="subcellular location">
    <subcellularLocation>
        <location evidence="1">Membrane</location>
        <topology evidence="1">Single-pass type I membrane protein</topology>
    </subcellularLocation>
</comment>
<dbReference type="EMBL" id="CAMPGE010019227">
    <property type="protein sequence ID" value="CAI2377576.1"/>
    <property type="molecule type" value="Genomic_DNA"/>
</dbReference>
<proteinExistence type="inferred from homology"/>
<dbReference type="PANTHER" id="PTHR22811">
    <property type="entry name" value="TRANSMEMBRANE EMP24 DOMAIN-CONTAINING PROTEIN"/>
    <property type="match status" value="1"/>
</dbReference>
<evidence type="ECO:0000259" key="9">
    <source>
        <dbReference type="SMART" id="SM01190"/>
    </source>
</evidence>
<evidence type="ECO:0000256" key="3">
    <source>
        <dbReference type="ARBA" id="ARBA00022692"/>
    </source>
</evidence>
<keyword evidence="11" id="KW-1185">Reference proteome</keyword>
<evidence type="ECO:0000256" key="1">
    <source>
        <dbReference type="ARBA" id="ARBA00004479"/>
    </source>
</evidence>
<sequence length="216" mass="24676">MHSLLKLSCILLFLVPSIHSLSFTMEGKEPYCFGIWGNATGLFQMTFHTFGAKKSGSSEIKYDLFDPNNQVIKSGSNPLAGFMEEKLYKDGIYTICYTNVNGKERKLNFDIVATPQDNSVKGEVLEVGDLQRFESELQTIHESMERVSHLINANTERTNEQLNYKRKTDSRSSWFFWKSTTVVVVCLIKIFFMIKYFNVGEKARSFLGLSVGKNYV</sequence>
<feature type="chain" id="PRO_5042030474" description="GOLD domain-containing protein" evidence="8">
    <location>
        <begin position="21"/>
        <end position="216"/>
    </location>
</feature>
<gene>
    <name evidence="10" type="ORF">ECRASSUSDP1_LOCUS18964</name>
</gene>
<dbReference type="InterPro" id="IPR009038">
    <property type="entry name" value="GOLD_dom"/>
</dbReference>
<comment type="similarity">
    <text evidence="2">Belongs to the EMP24/GP25L family.</text>
</comment>
<dbReference type="AlphaFoldDB" id="A0AAD1XR34"/>
<evidence type="ECO:0000313" key="10">
    <source>
        <dbReference type="EMBL" id="CAI2377576.1"/>
    </source>
</evidence>
<evidence type="ECO:0000313" key="11">
    <source>
        <dbReference type="Proteomes" id="UP001295684"/>
    </source>
</evidence>
<feature type="signal peptide" evidence="8">
    <location>
        <begin position="1"/>
        <end position="20"/>
    </location>
</feature>
<reference evidence="10" key="1">
    <citation type="submission" date="2023-07" db="EMBL/GenBank/DDBJ databases">
        <authorList>
            <consortium name="AG Swart"/>
            <person name="Singh M."/>
            <person name="Singh A."/>
            <person name="Seah K."/>
            <person name="Emmerich C."/>
        </authorList>
    </citation>
    <scope>NUCLEOTIDE SEQUENCE</scope>
    <source>
        <strain evidence="10">DP1</strain>
    </source>
</reference>
<evidence type="ECO:0000256" key="2">
    <source>
        <dbReference type="ARBA" id="ARBA00007104"/>
    </source>
</evidence>
<evidence type="ECO:0000256" key="7">
    <source>
        <dbReference type="SAM" id="Phobius"/>
    </source>
</evidence>
<evidence type="ECO:0000256" key="6">
    <source>
        <dbReference type="ARBA" id="ARBA00023136"/>
    </source>
</evidence>
<dbReference type="Pfam" id="PF01105">
    <property type="entry name" value="EMP24_GP25L"/>
    <property type="match status" value="1"/>
</dbReference>
<protein>
    <recommendedName>
        <fullName evidence="9">GOLD domain-containing protein</fullName>
    </recommendedName>
</protein>
<keyword evidence="3 7" id="KW-0812">Transmembrane</keyword>
<dbReference type="GO" id="GO:0016020">
    <property type="term" value="C:membrane"/>
    <property type="evidence" value="ECO:0007669"/>
    <property type="project" value="UniProtKB-SubCell"/>
</dbReference>
<accession>A0AAD1XR34</accession>
<name>A0AAD1XR34_EUPCR</name>
<dbReference type="SMART" id="SM01190">
    <property type="entry name" value="EMP24_GP25L"/>
    <property type="match status" value="1"/>
</dbReference>
<evidence type="ECO:0000256" key="5">
    <source>
        <dbReference type="ARBA" id="ARBA00022989"/>
    </source>
</evidence>
<feature type="domain" description="GOLD" evidence="9">
    <location>
        <begin position="20"/>
        <end position="198"/>
    </location>
</feature>
<keyword evidence="4 8" id="KW-0732">Signal</keyword>
<evidence type="ECO:0000256" key="8">
    <source>
        <dbReference type="SAM" id="SignalP"/>
    </source>
</evidence>
<organism evidence="10 11">
    <name type="scientific">Euplotes crassus</name>
    <dbReference type="NCBI Taxonomy" id="5936"/>
    <lineage>
        <taxon>Eukaryota</taxon>
        <taxon>Sar</taxon>
        <taxon>Alveolata</taxon>
        <taxon>Ciliophora</taxon>
        <taxon>Intramacronucleata</taxon>
        <taxon>Spirotrichea</taxon>
        <taxon>Hypotrichia</taxon>
        <taxon>Euplotida</taxon>
        <taxon>Euplotidae</taxon>
        <taxon>Moneuplotes</taxon>
    </lineage>
</organism>
<dbReference type="Proteomes" id="UP001295684">
    <property type="component" value="Unassembled WGS sequence"/>
</dbReference>
<evidence type="ECO:0000256" key="4">
    <source>
        <dbReference type="ARBA" id="ARBA00022729"/>
    </source>
</evidence>
<comment type="caution">
    <text evidence="10">The sequence shown here is derived from an EMBL/GenBank/DDBJ whole genome shotgun (WGS) entry which is preliminary data.</text>
</comment>
<feature type="transmembrane region" description="Helical" evidence="7">
    <location>
        <begin position="174"/>
        <end position="194"/>
    </location>
</feature>
<keyword evidence="6 7" id="KW-0472">Membrane</keyword>
<keyword evidence="5 7" id="KW-1133">Transmembrane helix</keyword>